<protein>
    <recommendedName>
        <fullName evidence="7">Efficient mitochondria targeting-associated protein 19</fullName>
    </recommendedName>
</protein>
<keyword evidence="6 7" id="KW-0472">Membrane</keyword>
<accession>A0A0P1BHM9</accession>
<evidence type="ECO:0000256" key="1">
    <source>
        <dbReference type="ARBA" id="ARBA00004477"/>
    </source>
</evidence>
<organism evidence="10 11">
    <name type="scientific">Ceraceosorus bombacis</name>
    <dbReference type="NCBI Taxonomy" id="401625"/>
    <lineage>
        <taxon>Eukaryota</taxon>
        <taxon>Fungi</taxon>
        <taxon>Dikarya</taxon>
        <taxon>Basidiomycota</taxon>
        <taxon>Ustilaginomycotina</taxon>
        <taxon>Exobasidiomycetes</taxon>
        <taxon>Ceraceosorales</taxon>
        <taxon>Ceraceosoraceae</taxon>
        <taxon>Ceraceosorus</taxon>
    </lineage>
</organism>
<dbReference type="Proteomes" id="UP000054845">
    <property type="component" value="Unassembled WGS sequence"/>
</dbReference>
<keyword evidence="11" id="KW-1185">Reference proteome</keyword>
<name>A0A0P1BHM9_9BASI</name>
<feature type="domain" description="EXPERA" evidence="9">
    <location>
        <begin position="12"/>
        <end position="155"/>
    </location>
</feature>
<feature type="chain" id="PRO_5006059517" description="Efficient mitochondria targeting-associated protein 19" evidence="8">
    <location>
        <begin position="28"/>
        <end position="179"/>
    </location>
</feature>
<dbReference type="InterPro" id="IPR016964">
    <property type="entry name" value="Sigma2_recept"/>
</dbReference>
<evidence type="ECO:0000259" key="9">
    <source>
        <dbReference type="PROSITE" id="PS51751"/>
    </source>
</evidence>
<dbReference type="PANTHER" id="PTHR31204:SF1">
    <property type="entry name" value="SIGMA INTRACELLULAR RECEPTOR 2"/>
    <property type="match status" value="1"/>
</dbReference>
<dbReference type="STRING" id="401625.A0A0P1BHM9"/>
<sequence>MSIRRPLSKRPLDITWMTFFIVHLAASLLVDSQTLMPANVMPAWQSNLLHSYLKDSSDPLISALTTPAPLGHLFHASTSKPHNYAWFATSMILEFAVQVPVFVLGTIALCRATFTTLQCLVTVLYGPESLSLSRGNTQALLSGYIPFLIVPLALGWDMIRRCRALIERAKRTEAWLKKR</sequence>
<dbReference type="Pfam" id="PF05241">
    <property type="entry name" value="EBP"/>
    <property type="match status" value="1"/>
</dbReference>
<dbReference type="AlphaFoldDB" id="A0A0P1BHM9"/>
<evidence type="ECO:0000313" key="10">
    <source>
        <dbReference type="EMBL" id="CEH15152.1"/>
    </source>
</evidence>
<proteinExistence type="inferred from homology"/>
<comment type="similarity">
    <text evidence="2">Belongs to the TMEM97/sigma-2 receptor family.</text>
</comment>
<dbReference type="InterPro" id="IPR051987">
    <property type="entry name" value="Sigma-2_receptor-like"/>
</dbReference>
<evidence type="ECO:0000256" key="3">
    <source>
        <dbReference type="ARBA" id="ARBA00022692"/>
    </source>
</evidence>
<evidence type="ECO:0000256" key="8">
    <source>
        <dbReference type="SAM" id="SignalP"/>
    </source>
</evidence>
<comment type="subcellular location">
    <subcellularLocation>
        <location evidence="1">Endoplasmic reticulum membrane</location>
        <topology evidence="1">Multi-pass membrane protein</topology>
    </subcellularLocation>
</comment>
<keyword evidence="4 7" id="KW-0256">Endoplasmic reticulum</keyword>
<dbReference type="PANTHER" id="PTHR31204">
    <property type="entry name" value="SIGMA INTRACELLULAR RECEPTOR 2"/>
    <property type="match status" value="1"/>
</dbReference>
<dbReference type="EMBL" id="CCYA01000252">
    <property type="protein sequence ID" value="CEH15152.1"/>
    <property type="molecule type" value="Genomic_DNA"/>
</dbReference>
<dbReference type="InterPro" id="IPR033118">
    <property type="entry name" value="EXPERA"/>
</dbReference>
<evidence type="ECO:0000256" key="2">
    <source>
        <dbReference type="ARBA" id="ARBA00009096"/>
    </source>
</evidence>
<keyword evidence="8" id="KW-0732">Signal</keyword>
<evidence type="ECO:0000256" key="4">
    <source>
        <dbReference type="ARBA" id="ARBA00022824"/>
    </source>
</evidence>
<dbReference type="GO" id="GO:0005789">
    <property type="term" value="C:endoplasmic reticulum membrane"/>
    <property type="evidence" value="ECO:0007669"/>
    <property type="project" value="UniProtKB-SubCell"/>
</dbReference>
<feature type="transmembrane region" description="Helical" evidence="7">
    <location>
        <begin position="139"/>
        <end position="159"/>
    </location>
</feature>
<reference evidence="10 11" key="1">
    <citation type="submission" date="2014-09" db="EMBL/GenBank/DDBJ databases">
        <authorList>
            <person name="Magalhaes I.L.F."/>
            <person name="Oliveira U."/>
            <person name="Santos F.R."/>
            <person name="Vidigal T.H.D.A."/>
            <person name="Brescovit A.D."/>
            <person name="Santos A.J."/>
        </authorList>
    </citation>
    <scope>NUCLEOTIDE SEQUENCE [LARGE SCALE GENOMIC DNA]</scope>
</reference>
<dbReference type="OrthoDB" id="433124at2759"/>
<comment type="caution">
    <text evidence="7">Lacks conserved residue(s) required for the propagation of feature annotation.</text>
</comment>
<keyword evidence="5 7" id="KW-1133">Transmembrane helix</keyword>
<feature type="signal peptide" evidence="8">
    <location>
        <begin position="1"/>
        <end position="27"/>
    </location>
</feature>
<evidence type="ECO:0000256" key="5">
    <source>
        <dbReference type="ARBA" id="ARBA00022989"/>
    </source>
</evidence>
<keyword evidence="3 7" id="KW-0812">Transmembrane</keyword>
<evidence type="ECO:0000313" key="11">
    <source>
        <dbReference type="Proteomes" id="UP000054845"/>
    </source>
</evidence>
<evidence type="ECO:0000256" key="6">
    <source>
        <dbReference type="ARBA" id="ARBA00023136"/>
    </source>
</evidence>
<dbReference type="PIRSF" id="PIRSF031032">
    <property type="entry name" value="TMP_97_prd"/>
    <property type="match status" value="1"/>
</dbReference>
<dbReference type="PROSITE" id="PS51751">
    <property type="entry name" value="EXPERA"/>
    <property type="match status" value="1"/>
</dbReference>
<evidence type="ECO:0000256" key="7">
    <source>
        <dbReference type="PIRNR" id="PIRNR031032"/>
    </source>
</evidence>